<dbReference type="Proteomes" id="UP000554286">
    <property type="component" value="Unassembled WGS sequence"/>
</dbReference>
<evidence type="ECO:0000256" key="1">
    <source>
        <dbReference type="RuleBase" id="RU003860"/>
    </source>
</evidence>
<dbReference type="AlphaFoldDB" id="A0A7W6RCH7"/>
<dbReference type="RefSeq" id="WP_184043245.1">
    <property type="nucleotide sequence ID" value="NZ_JACIGK010000007.1"/>
</dbReference>
<dbReference type="Gene3D" id="3.30.300.90">
    <property type="entry name" value="BolA-like"/>
    <property type="match status" value="1"/>
</dbReference>
<dbReference type="InterPro" id="IPR036065">
    <property type="entry name" value="BolA-like_sf"/>
</dbReference>
<dbReference type="PIRSF" id="PIRSF003113">
    <property type="entry name" value="BolA"/>
    <property type="match status" value="1"/>
</dbReference>
<evidence type="ECO:0000313" key="4">
    <source>
        <dbReference type="Proteomes" id="UP000554286"/>
    </source>
</evidence>
<dbReference type="PANTHER" id="PTHR46230">
    <property type="match status" value="1"/>
</dbReference>
<organism evidence="3 4">
    <name type="scientific">Roseospira visakhapatnamensis</name>
    <dbReference type="NCBI Taxonomy" id="390880"/>
    <lineage>
        <taxon>Bacteria</taxon>
        <taxon>Pseudomonadati</taxon>
        <taxon>Pseudomonadota</taxon>
        <taxon>Alphaproteobacteria</taxon>
        <taxon>Rhodospirillales</taxon>
        <taxon>Rhodospirillaceae</taxon>
        <taxon>Roseospira</taxon>
    </lineage>
</organism>
<keyword evidence="4" id="KW-1185">Reference proteome</keyword>
<dbReference type="SUPFAM" id="SSF82657">
    <property type="entry name" value="BolA-like"/>
    <property type="match status" value="1"/>
</dbReference>
<comment type="caution">
    <text evidence="3">The sequence shown here is derived from an EMBL/GenBank/DDBJ whole genome shotgun (WGS) entry which is preliminary data.</text>
</comment>
<feature type="region of interest" description="Disordered" evidence="2">
    <location>
        <begin position="29"/>
        <end position="49"/>
    </location>
</feature>
<dbReference type="PANTHER" id="PTHR46230:SF7">
    <property type="entry name" value="BOLA-LIKE PROTEIN 1"/>
    <property type="match status" value="1"/>
</dbReference>
<protein>
    <submittedName>
        <fullName evidence="3">BolA protein</fullName>
    </submittedName>
</protein>
<sequence>MTASSPIRARIETKLTEGLMPEALVVRDDSRRHASHGPRMAALGSAGHAPLDGGGETHFTVHIVSAAFTGRSRLERHRMVHALLAEELRERVHALTVRARAPDEVRG</sequence>
<evidence type="ECO:0000313" key="3">
    <source>
        <dbReference type="EMBL" id="MBB4265621.1"/>
    </source>
</evidence>
<evidence type="ECO:0000256" key="2">
    <source>
        <dbReference type="SAM" id="MobiDB-lite"/>
    </source>
</evidence>
<comment type="similarity">
    <text evidence="1">Belongs to the BolA/IbaG family.</text>
</comment>
<gene>
    <name evidence="3" type="ORF">GGD89_001243</name>
</gene>
<reference evidence="3 4" key="1">
    <citation type="submission" date="2020-08" db="EMBL/GenBank/DDBJ databases">
        <title>Genome sequencing of Purple Non-Sulfur Bacteria from various extreme environments.</title>
        <authorList>
            <person name="Mayer M."/>
        </authorList>
    </citation>
    <scope>NUCLEOTIDE SEQUENCE [LARGE SCALE GENOMIC DNA]</scope>
    <source>
        <strain evidence="3 4">JA131</strain>
    </source>
</reference>
<proteinExistence type="inferred from homology"/>
<accession>A0A7W6RCH7</accession>
<dbReference type="InterPro" id="IPR002634">
    <property type="entry name" value="BolA"/>
</dbReference>
<name>A0A7W6RCH7_9PROT</name>
<dbReference type="Pfam" id="PF01722">
    <property type="entry name" value="BolA"/>
    <property type="match status" value="1"/>
</dbReference>
<dbReference type="GO" id="GO:0016226">
    <property type="term" value="P:iron-sulfur cluster assembly"/>
    <property type="evidence" value="ECO:0007669"/>
    <property type="project" value="TreeGrafter"/>
</dbReference>
<dbReference type="EMBL" id="JACIGK010000007">
    <property type="protein sequence ID" value="MBB4265621.1"/>
    <property type="molecule type" value="Genomic_DNA"/>
</dbReference>